<dbReference type="Gene3D" id="3.40.390.10">
    <property type="entry name" value="Collagenase (Catalytic Domain)"/>
    <property type="match status" value="1"/>
</dbReference>
<reference evidence="3 4" key="1">
    <citation type="submission" date="2022-09" db="EMBL/GenBank/DDBJ databases">
        <title>Complete genome sequence of Janibacter terrae strain COS04-44, PCL-degrading bacteria isolated from oil spilled coast.</title>
        <authorList>
            <person name="Park H."/>
            <person name="Kim J.Y."/>
            <person name="An S.H."/>
            <person name="Lee C.M."/>
            <person name="Weon H.-Y."/>
        </authorList>
    </citation>
    <scope>NUCLEOTIDE SEQUENCE [LARGE SCALE GENOMIC DNA]</scope>
    <source>
        <strain evidence="3 4">COS04-44</strain>
    </source>
</reference>
<sequence length="263" mass="27736">MFPLRSSAPSGPAQARRRRLGAATVAVAVLLTVLLGVRTADDPGEPLTEPTATTSAQPSPASTGPTPTSARSGPTLPAYASSGRYTRMRTGTPVRGTSGRLVTYRVEVEQGAGVTTREFADAVDATLQHPRGWTAGGHWRFQRVVRAHPSLTIRLATPDTVDQACAAAGADTDGYTSCRAGDLIMLNLDRWHVGVPHVPSLTGYRHYLVNHEVGHGLGLGHQGCTGAGRTAPVMLQQTLGLRGCRPNPWPRSQSGRLITGPSL</sequence>
<feature type="region of interest" description="Disordered" evidence="1">
    <location>
        <begin position="40"/>
        <end position="96"/>
    </location>
</feature>
<dbReference type="RefSeq" id="WP_170307627.1">
    <property type="nucleotide sequence ID" value="NZ_CP104874.1"/>
</dbReference>
<evidence type="ECO:0000313" key="3">
    <source>
        <dbReference type="EMBL" id="WWF06006.1"/>
    </source>
</evidence>
<name>A0ABZ2FFU2_9MICO</name>
<evidence type="ECO:0000313" key="4">
    <source>
        <dbReference type="Proteomes" id="UP001381003"/>
    </source>
</evidence>
<dbReference type="InterPro" id="IPR024079">
    <property type="entry name" value="MetalloPept_cat_dom_sf"/>
</dbReference>
<dbReference type="InterPro" id="IPR022603">
    <property type="entry name" value="DUF3152"/>
</dbReference>
<proteinExistence type="predicted"/>
<organism evidence="3 4">
    <name type="scientific">Janibacter terrae</name>
    <dbReference type="NCBI Taxonomy" id="103817"/>
    <lineage>
        <taxon>Bacteria</taxon>
        <taxon>Bacillati</taxon>
        <taxon>Actinomycetota</taxon>
        <taxon>Actinomycetes</taxon>
        <taxon>Micrococcales</taxon>
        <taxon>Intrasporangiaceae</taxon>
        <taxon>Janibacter</taxon>
    </lineage>
</organism>
<feature type="compositionally biased region" description="Polar residues" evidence="1">
    <location>
        <begin position="250"/>
        <end position="263"/>
    </location>
</feature>
<dbReference type="Proteomes" id="UP001381003">
    <property type="component" value="Chromosome"/>
</dbReference>
<feature type="region of interest" description="Disordered" evidence="1">
    <location>
        <begin position="244"/>
        <end position="263"/>
    </location>
</feature>
<feature type="compositionally biased region" description="Low complexity" evidence="1">
    <location>
        <begin position="50"/>
        <end position="75"/>
    </location>
</feature>
<gene>
    <name evidence="3" type="ORF">N5P18_03800</name>
</gene>
<protein>
    <submittedName>
        <fullName evidence="3">DUF3152 domain-containing protein</fullName>
    </submittedName>
</protein>
<keyword evidence="4" id="KW-1185">Reference proteome</keyword>
<evidence type="ECO:0000259" key="2">
    <source>
        <dbReference type="Pfam" id="PF11350"/>
    </source>
</evidence>
<dbReference type="EMBL" id="CP104874">
    <property type="protein sequence ID" value="WWF06006.1"/>
    <property type="molecule type" value="Genomic_DNA"/>
</dbReference>
<accession>A0ABZ2FFU2</accession>
<dbReference type="SUPFAM" id="SSF55486">
    <property type="entry name" value="Metalloproteases ('zincins'), catalytic domain"/>
    <property type="match status" value="1"/>
</dbReference>
<evidence type="ECO:0000256" key="1">
    <source>
        <dbReference type="SAM" id="MobiDB-lite"/>
    </source>
</evidence>
<dbReference type="Pfam" id="PF11350">
    <property type="entry name" value="DUF3152"/>
    <property type="match status" value="1"/>
</dbReference>
<feature type="domain" description="DUF3152" evidence="2">
    <location>
        <begin position="81"/>
        <end position="241"/>
    </location>
</feature>